<feature type="transmembrane region" description="Helical" evidence="6">
    <location>
        <begin position="276"/>
        <end position="296"/>
    </location>
</feature>
<feature type="transmembrane region" description="Helical" evidence="6">
    <location>
        <begin position="73"/>
        <end position="93"/>
    </location>
</feature>
<feature type="transmembrane region" description="Helical" evidence="6">
    <location>
        <begin position="43"/>
        <end position="61"/>
    </location>
</feature>
<dbReference type="InterPro" id="IPR000620">
    <property type="entry name" value="EamA_dom"/>
</dbReference>
<protein>
    <submittedName>
        <fullName evidence="8">DMT family transporter</fullName>
    </submittedName>
</protein>
<name>A0A6N1V7X0_9HYPH</name>
<feature type="transmembrane region" description="Helical" evidence="6">
    <location>
        <begin position="99"/>
        <end position="120"/>
    </location>
</feature>
<keyword evidence="9" id="KW-1185">Reference proteome</keyword>
<dbReference type="Pfam" id="PF00892">
    <property type="entry name" value="EamA"/>
    <property type="match status" value="2"/>
</dbReference>
<reference evidence="8 9" key="1">
    <citation type="submission" date="2020-06" db="EMBL/GenBank/DDBJ databases">
        <title>Oricola thermophila sp. nov. isolated from a tidal sediments.</title>
        <authorList>
            <person name="Kwon K.K."/>
            <person name="Yang S.-H."/>
            <person name="Park M.-J."/>
        </authorList>
    </citation>
    <scope>NUCLEOTIDE SEQUENCE [LARGE SCALE GENOMIC DNA]</scope>
    <source>
        <strain evidence="8 9">MEBiC13590</strain>
    </source>
</reference>
<dbReference type="PANTHER" id="PTHR32322:SF2">
    <property type="entry name" value="EAMA DOMAIN-CONTAINING PROTEIN"/>
    <property type="match status" value="1"/>
</dbReference>
<evidence type="ECO:0000313" key="8">
    <source>
        <dbReference type="EMBL" id="QKV16964.1"/>
    </source>
</evidence>
<dbReference type="EMBL" id="CP054836">
    <property type="protein sequence ID" value="QKV16964.1"/>
    <property type="molecule type" value="Genomic_DNA"/>
</dbReference>
<sequence length="304" mass="32261">MPSPSASRIAYLLLTATALFWGGNAVAGKFAVGHIPPMTLNAVRWTAAFMIILAIGCRTFRRDWPLVRAHAPTLLGLGAIGFSLFNMALYSAAQYTSAVNITIEQAGIPLFVFITNFLLFRTRVAGLQILGFILSIAGVAVVVSGGDLERLAALRINRGDAITLIAVAAYGAYTVALRYKPALDWRSTMIAMTFAAMIASWPFALWEQLSGAGYIPDAAGLAAAAYTAIFPSILSQVFYMRGVDMIGPNRAGLFINLVPVFGTVLAILVLGERLHLFHGVALALVIGGIGLAERGASRASKSGR</sequence>
<feature type="transmembrane region" description="Helical" evidence="6">
    <location>
        <begin position="189"/>
        <end position="206"/>
    </location>
</feature>
<dbReference type="InterPro" id="IPR050638">
    <property type="entry name" value="AA-Vitamin_Transporters"/>
</dbReference>
<dbReference type="InterPro" id="IPR037185">
    <property type="entry name" value="EmrE-like"/>
</dbReference>
<dbReference type="GO" id="GO:0016020">
    <property type="term" value="C:membrane"/>
    <property type="evidence" value="ECO:0007669"/>
    <property type="project" value="UniProtKB-SubCell"/>
</dbReference>
<keyword evidence="4 6" id="KW-1133">Transmembrane helix</keyword>
<dbReference type="SUPFAM" id="SSF103481">
    <property type="entry name" value="Multidrug resistance efflux transporter EmrE"/>
    <property type="match status" value="2"/>
</dbReference>
<feature type="domain" description="EamA" evidence="7">
    <location>
        <begin position="158"/>
        <end position="291"/>
    </location>
</feature>
<proteinExistence type="inferred from homology"/>
<keyword evidence="5 6" id="KW-0472">Membrane</keyword>
<evidence type="ECO:0000256" key="3">
    <source>
        <dbReference type="ARBA" id="ARBA00022692"/>
    </source>
</evidence>
<feature type="transmembrane region" description="Helical" evidence="6">
    <location>
        <begin position="158"/>
        <end position="177"/>
    </location>
</feature>
<evidence type="ECO:0000256" key="4">
    <source>
        <dbReference type="ARBA" id="ARBA00022989"/>
    </source>
</evidence>
<evidence type="ECO:0000256" key="1">
    <source>
        <dbReference type="ARBA" id="ARBA00004141"/>
    </source>
</evidence>
<feature type="transmembrane region" description="Helical" evidence="6">
    <location>
        <begin position="218"/>
        <end position="239"/>
    </location>
</feature>
<organism evidence="8 9">
    <name type="scientific">Oricola thermophila</name>
    <dbReference type="NCBI Taxonomy" id="2742145"/>
    <lineage>
        <taxon>Bacteria</taxon>
        <taxon>Pseudomonadati</taxon>
        <taxon>Pseudomonadota</taxon>
        <taxon>Alphaproteobacteria</taxon>
        <taxon>Hyphomicrobiales</taxon>
        <taxon>Ahrensiaceae</taxon>
        <taxon>Oricola</taxon>
    </lineage>
</organism>
<comment type="similarity">
    <text evidence="2">Belongs to the EamA transporter family.</text>
</comment>
<keyword evidence="3 6" id="KW-0812">Transmembrane</keyword>
<evidence type="ECO:0000259" key="7">
    <source>
        <dbReference type="Pfam" id="PF00892"/>
    </source>
</evidence>
<feature type="transmembrane region" description="Helical" evidence="6">
    <location>
        <begin position="251"/>
        <end position="270"/>
    </location>
</feature>
<dbReference type="AlphaFoldDB" id="A0A6N1V7X0"/>
<feature type="transmembrane region" description="Helical" evidence="6">
    <location>
        <begin position="127"/>
        <end position="146"/>
    </location>
</feature>
<evidence type="ECO:0000313" key="9">
    <source>
        <dbReference type="Proteomes" id="UP000509367"/>
    </source>
</evidence>
<accession>A0A6N1V7X0</accession>
<evidence type="ECO:0000256" key="2">
    <source>
        <dbReference type="ARBA" id="ARBA00007362"/>
    </source>
</evidence>
<dbReference type="PANTHER" id="PTHR32322">
    <property type="entry name" value="INNER MEMBRANE TRANSPORTER"/>
    <property type="match status" value="1"/>
</dbReference>
<dbReference type="KEGG" id="orm:HTY61_00035"/>
<feature type="domain" description="EamA" evidence="7">
    <location>
        <begin position="9"/>
        <end position="143"/>
    </location>
</feature>
<dbReference type="Proteomes" id="UP000509367">
    <property type="component" value="Chromosome"/>
</dbReference>
<gene>
    <name evidence="8" type="ORF">HTY61_00035</name>
</gene>
<evidence type="ECO:0000256" key="6">
    <source>
        <dbReference type="SAM" id="Phobius"/>
    </source>
</evidence>
<evidence type="ECO:0000256" key="5">
    <source>
        <dbReference type="ARBA" id="ARBA00023136"/>
    </source>
</evidence>
<dbReference type="RefSeq" id="WP_175274860.1">
    <property type="nucleotide sequence ID" value="NZ_CP054836.1"/>
</dbReference>
<comment type="subcellular location">
    <subcellularLocation>
        <location evidence="1">Membrane</location>
        <topology evidence="1">Multi-pass membrane protein</topology>
    </subcellularLocation>
</comment>